<dbReference type="GO" id="GO:0031461">
    <property type="term" value="C:cullin-RING ubiquitin ligase complex"/>
    <property type="evidence" value="ECO:0007669"/>
    <property type="project" value="InterPro"/>
</dbReference>
<dbReference type="EMBL" id="KZ819669">
    <property type="protein sequence ID" value="PWN27242.1"/>
    <property type="molecule type" value="Genomic_DNA"/>
</dbReference>
<dbReference type="InterPro" id="IPR045093">
    <property type="entry name" value="Cullin"/>
</dbReference>
<gene>
    <name evidence="8" type="ORF">BDZ90DRAFT_220892</name>
</gene>
<dbReference type="PROSITE" id="PS01256">
    <property type="entry name" value="CULLIN_1"/>
    <property type="match status" value="1"/>
</dbReference>
<name>A0A316UPL3_9BASI</name>
<dbReference type="Gene3D" id="1.20.1310.10">
    <property type="entry name" value="Cullin Repeats"/>
    <property type="match status" value="4"/>
</dbReference>
<dbReference type="InterPro" id="IPR016157">
    <property type="entry name" value="Cullin_CS"/>
</dbReference>
<dbReference type="SUPFAM" id="SSF75632">
    <property type="entry name" value="Cullin homology domain"/>
    <property type="match status" value="1"/>
</dbReference>
<dbReference type="STRING" id="1569628.A0A316UPL3"/>
<dbReference type="InterPro" id="IPR036317">
    <property type="entry name" value="Cullin_homology_sf"/>
</dbReference>
<evidence type="ECO:0000259" key="7">
    <source>
        <dbReference type="PROSITE" id="PS50069"/>
    </source>
</evidence>
<dbReference type="RefSeq" id="XP_025361854.1">
    <property type="nucleotide sequence ID" value="XM_025504451.1"/>
</dbReference>
<dbReference type="InterPro" id="IPR019559">
    <property type="entry name" value="Cullin_neddylation_domain"/>
</dbReference>
<dbReference type="Pfam" id="PF26557">
    <property type="entry name" value="Cullin_AB"/>
    <property type="match status" value="1"/>
</dbReference>
<dbReference type="Pfam" id="PF00888">
    <property type="entry name" value="Cullin"/>
    <property type="match status" value="1"/>
</dbReference>
<dbReference type="InterPro" id="IPR036390">
    <property type="entry name" value="WH_DNA-bd_sf"/>
</dbReference>
<evidence type="ECO:0000256" key="5">
    <source>
        <dbReference type="RuleBase" id="RU003829"/>
    </source>
</evidence>
<dbReference type="FunFam" id="1.20.1310.10:FF:000002">
    <property type="entry name" value="cullin-3 isoform X1"/>
    <property type="match status" value="1"/>
</dbReference>
<reference evidence="8 9" key="1">
    <citation type="journal article" date="2018" name="Mol. Biol. Evol.">
        <title>Broad Genomic Sampling Reveals a Smut Pathogenic Ancestry of the Fungal Clade Ustilaginomycotina.</title>
        <authorList>
            <person name="Kijpornyongpan T."/>
            <person name="Mondo S.J."/>
            <person name="Barry K."/>
            <person name="Sandor L."/>
            <person name="Lee J."/>
            <person name="Lipzen A."/>
            <person name="Pangilinan J."/>
            <person name="LaButti K."/>
            <person name="Hainaut M."/>
            <person name="Henrissat B."/>
            <person name="Grigoriev I.V."/>
            <person name="Spatafora J.W."/>
            <person name="Aime M.C."/>
        </authorList>
    </citation>
    <scope>NUCLEOTIDE SEQUENCE [LARGE SCALE GENOMIC DNA]</scope>
    <source>
        <strain evidence="8 9">MCA 5214</strain>
    </source>
</reference>
<evidence type="ECO:0000313" key="9">
    <source>
        <dbReference type="Proteomes" id="UP000245884"/>
    </source>
</evidence>
<dbReference type="AlphaFoldDB" id="A0A316UPL3"/>
<keyword evidence="9" id="KW-1185">Reference proteome</keyword>
<dbReference type="InterPro" id="IPR016159">
    <property type="entry name" value="Cullin_repeat-like_dom_sf"/>
</dbReference>
<dbReference type="GeneID" id="37026274"/>
<evidence type="ECO:0000313" key="8">
    <source>
        <dbReference type="EMBL" id="PWN27242.1"/>
    </source>
</evidence>
<dbReference type="InterPro" id="IPR016158">
    <property type="entry name" value="Cullin_homology"/>
</dbReference>
<sequence length="870" mass="96721">MSASGSTSASGAGGLRRPGTMRGKLKAPKRYGLDVAPAEMWSRLANAIGQIQGHNVSSLSYEEHYRYAYNLVLFKEGSMLYDGVRRQVEAHLNKQCVDYLVPAFPPGGLASLPSDIVLPRNLPTGAASASTSKQPNLKGKGKANEPIVLSDDDDEPRSAARATVSGSEPASSMAVGSASGGDRTDAASRSQSAERLLKAMKQVWDDHCACMGKLRDVLKYVDRVYVPENNVLPIWDLGLELFRDTVILSKKHPIGMHLFSALLTQIQLERQGQLINRSSVKANTDMLASLTQPRPGVPIAGRPTVYKHTFEPAFLATSAEFYKNEAARLLDSSDARAYLRHAEKRFIEEEGRVAVFLAATTDAELRQILERHLLSTHLKTILEMPGSGLHNMLENHLKDDLRRLYKLFSRIKGDGPQQLKAGLKSFITKKGADINAGVVAVTQGAASGTAAAAPASSPQATLALRWVEDVLAFKTKFDDILRTSFDDDKGVEAVLNEAFESFINVNNRAPEFISLFIDENLKKGLKGKTEEEVEDTLNRTIVVFRFLHEKDVFERYYKAHLSKRLLQNRSVSDDAERGMMAKLKIECGHQYVQKLQGMLNDVKVSEETGNAFSEHLRKTNRPMPFDLSVSVLTSTYWPISGQVQPCTMSPAMLSARQAYENFYQSRHSGRVLSWHPNLGSADVRVQFKSRRHELNVSTYALVVLSLFESTGSEESLSYSTIKGETGMPENDLKRTLQSLACAKYKILLKEPKGRDVGEGDRFTFNEGFSCPLARIKIATIAAGLESDAERRETVEKIEEERKLAVEACVVRVMKDRKTSTHNDLVNEVIRQLGSRFQPLPAMVKKRIESLIDREYLERREGERGVYDYVA</sequence>
<dbReference type="SMART" id="SM00884">
    <property type="entry name" value="Cullin_Nedd8"/>
    <property type="match status" value="1"/>
</dbReference>
<dbReference type="SUPFAM" id="SSF46785">
    <property type="entry name" value="Winged helix' DNA-binding domain"/>
    <property type="match status" value="1"/>
</dbReference>
<feature type="region of interest" description="Disordered" evidence="6">
    <location>
        <begin position="123"/>
        <end position="191"/>
    </location>
</feature>
<evidence type="ECO:0000256" key="6">
    <source>
        <dbReference type="SAM" id="MobiDB-lite"/>
    </source>
</evidence>
<dbReference type="SMART" id="SM00182">
    <property type="entry name" value="CULLIN"/>
    <property type="match status" value="1"/>
</dbReference>
<organism evidence="8 9">
    <name type="scientific">Jaminaea rosea</name>
    <dbReference type="NCBI Taxonomy" id="1569628"/>
    <lineage>
        <taxon>Eukaryota</taxon>
        <taxon>Fungi</taxon>
        <taxon>Dikarya</taxon>
        <taxon>Basidiomycota</taxon>
        <taxon>Ustilaginomycotina</taxon>
        <taxon>Exobasidiomycetes</taxon>
        <taxon>Microstromatales</taxon>
        <taxon>Microstromatales incertae sedis</taxon>
        <taxon>Jaminaea</taxon>
    </lineage>
</organism>
<evidence type="ECO:0000256" key="1">
    <source>
        <dbReference type="ARBA" id="ARBA00006019"/>
    </source>
</evidence>
<dbReference type="InterPro" id="IPR059120">
    <property type="entry name" value="Cullin-like_AB"/>
</dbReference>
<dbReference type="PANTHER" id="PTHR11932">
    <property type="entry name" value="CULLIN"/>
    <property type="match status" value="1"/>
</dbReference>
<dbReference type="InterPro" id="IPR036388">
    <property type="entry name" value="WH-like_DNA-bd_sf"/>
</dbReference>
<dbReference type="Pfam" id="PF10557">
    <property type="entry name" value="Cullin_Nedd8"/>
    <property type="match status" value="1"/>
</dbReference>
<dbReference type="SUPFAM" id="SSF74788">
    <property type="entry name" value="Cullin repeat-like"/>
    <property type="match status" value="1"/>
</dbReference>
<dbReference type="OrthoDB" id="27073at2759"/>
<keyword evidence="3" id="KW-0832">Ubl conjugation</keyword>
<dbReference type="Proteomes" id="UP000245884">
    <property type="component" value="Unassembled WGS sequence"/>
</dbReference>
<keyword evidence="2" id="KW-1017">Isopeptide bond</keyword>
<dbReference type="Gene3D" id="1.10.10.10">
    <property type="entry name" value="Winged helix-like DNA-binding domain superfamily/Winged helix DNA-binding domain"/>
    <property type="match status" value="1"/>
</dbReference>
<feature type="compositionally biased region" description="Low complexity" evidence="6">
    <location>
        <begin position="170"/>
        <end position="181"/>
    </location>
</feature>
<dbReference type="Gene3D" id="3.30.230.130">
    <property type="entry name" value="Cullin, Chain C, Domain 2"/>
    <property type="match status" value="1"/>
</dbReference>
<proteinExistence type="inferred from homology"/>
<dbReference type="FunFam" id="1.20.1310.10:FF:000001">
    <property type="entry name" value="Cullin 3"/>
    <property type="match status" value="1"/>
</dbReference>
<dbReference type="InterPro" id="IPR001373">
    <property type="entry name" value="Cullin_N"/>
</dbReference>
<feature type="region of interest" description="Disordered" evidence="6">
    <location>
        <begin position="1"/>
        <end position="24"/>
    </location>
</feature>
<feature type="domain" description="Cullin family profile" evidence="7">
    <location>
        <begin position="508"/>
        <end position="740"/>
    </location>
</feature>
<dbReference type="GO" id="GO:0031625">
    <property type="term" value="F:ubiquitin protein ligase binding"/>
    <property type="evidence" value="ECO:0007669"/>
    <property type="project" value="InterPro"/>
</dbReference>
<dbReference type="GO" id="GO:0006511">
    <property type="term" value="P:ubiquitin-dependent protein catabolic process"/>
    <property type="evidence" value="ECO:0007669"/>
    <property type="project" value="InterPro"/>
</dbReference>
<evidence type="ECO:0000256" key="2">
    <source>
        <dbReference type="ARBA" id="ARBA00022499"/>
    </source>
</evidence>
<protein>
    <submittedName>
        <fullName evidence="8">Cullin-domain-containing protein</fullName>
    </submittedName>
</protein>
<feature type="compositionally biased region" description="Low complexity" evidence="6">
    <location>
        <begin position="1"/>
        <end position="10"/>
    </location>
</feature>
<dbReference type="FunFam" id="1.10.10.10:FF:000014">
    <property type="entry name" value="Cullin 1"/>
    <property type="match status" value="1"/>
</dbReference>
<comment type="similarity">
    <text evidence="1 4 5">Belongs to the cullin family.</text>
</comment>
<accession>A0A316UPL3</accession>
<evidence type="ECO:0000256" key="3">
    <source>
        <dbReference type="ARBA" id="ARBA00022843"/>
    </source>
</evidence>
<dbReference type="PROSITE" id="PS50069">
    <property type="entry name" value="CULLIN_2"/>
    <property type="match status" value="1"/>
</dbReference>
<evidence type="ECO:0000256" key="4">
    <source>
        <dbReference type="PROSITE-ProRule" id="PRU00330"/>
    </source>
</evidence>